<comment type="caution">
    <text evidence="3">The sequence shown here is derived from an EMBL/GenBank/DDBJ whole genome shotgun (WGS) entry which is preliminary data.</text>
</comment>
<evidence type="ECO:0000256" key="2">
    <source>
        <dbReference type="SAM" id="SignalP"/>
    </source>
</evidence>
<keyword evidence="2" id="KW-0732">Signal</keyword>
<feature type="signal peptide" evidence="2">
    <location>
        <begin position="1"/>
        <end position="20"/>
    </location>
</feature>
<keyword evidence="4" id="KW-1185">Reference proteome</keyword>
<proteinExistence type="predicted"/>
<protein>
    <recommendedName>
        <fullName evidence="5">Fibronectin attachment protein</fullName>
    </recommendedName>
</protein>
<dbReference type="PROSITE" id="PS51257">
    <property type="entry name" value="PROKAR_LIPOPROTEIN"/>
    <property type="match status" value="1"/>
</dbReference>
<evidence type="ECO:0000313" key="3">
    <source>
        <dbReference type="EMBL" id="MFC5731239.1"/>
    </source>
</evidence>
<dbReference type="EMBL" id="JBHSNS010000013">
    <property type="protein sequence ID" value="MFC5731239.1"/>
    <property type="molecule type" value="Genomic_DNA"/>
</dbReference>
<gene>
    <name evidence="3" type="ORF">ACFPQB_20180</name>
</gene>
<organism evidence="3 4">
    <name type="scientific">Nocardioides vastitatis</name>
    <dbReference type="NCBI Taxonomy" id="2568655"/>
    <lineage>
        <taxon>Bacteria</taxon>
        <taxon>Bacillati</taxon>
        <taxon>Actinomycetota</taxon>
        <taxon>Actinomycetes</taxon>
        <taxon>Propionibacteriales</taxon>
        <taxon>Nocardioidaceae</taxon>
        <taxon>Nocardioides</taxon>
    </lineage>
</organism>
<accession>A0ABW0ZNR6</accession>
<dbReference type="RefSeq" id="WP_136435313.1">
    <property type="nucleotide sequence ID" value="NZ_JBHSNS010000013.1"/>
</dbReference>
<feature type="chain" id="PRO_5046596312" description="Fibronectin attachment protein" evidence="2">
    <location>
        <begin position="21"/>
        <end position="213"/>
    </location>
</feature>
<evidence type="ECO:0000313" key="4">
    <source>
        <dbReference type="Proteomes" id="UP001596072"/>
    </source>
</evidence>
<sequence>MRLSSALAAATLALALTACADSEQRTEDAAPGSESPTSDAPATPTDVGGSERTSSAEPSIGAEPADGQRVTTAALTMQLPAEATWEVPPPVDRGGASLTQAAHIDGSDQWLVAVLEDEPALSREELAAGSLRGAKAQYRRAKRGPERTVDGEPAFVIEAQRPVGATGVQADDFYYEVGVALTDRWVTVGFRSPEDGPTSRAWIEATLASISWQ</sequence>
<reference evidence="4" key="1">
    <citation type="journal article" date="2019" name="Int. J. Syst. Evol. Microbiol.">
        <title>The Global Catalogue of Microorganisms (GCM) 10K type strain sequencing project: providing services to taxonomists for standard genome sequencing and annotation.</title>
        <authorList>
            <consortium name="The Broad Institute Genomics Platform"/>
            <consortium name="The Broad Institute Genome Sequencing Center for Infectious Disease"/>
            <person name="Wu L."/>
            <person name="Ma J."/>
        </authorList>
    </citation>
    <scope>NUCLEOTIDE SEQUENCE [LARGE SCALE GENOMIC DNA]</scope>
    <source>
        <strain evidence="4">YIM 94188</strain>
    </source>
</reference>
<evidence type="ECO:0000256" key="1">
    <source>
        <dbReference type="SAM" id="MobiDB-lite"/>
    </source>
</evidence>
<name>A0ABW0ZNR6_9ACTN</name>
<feature type="region of interest" description="Disordered" evidence="1">
    <location>
        <begin position="21"/>
        <end position="69"/>
    </location>
</feature>
<dbReference type="Proteomes" id="UP001596072">
    <property type="component" value="Unassembled WGS sequence"/>
</dbReference>
<evidence type="ECO:0008006" key="5">
    <source>
        <dbReference type="Google" id="ProtNLM"/>
    </source>
</evidence>